<dbReference type="Gene3D" id="3.90.1160.10">
    <property type="entry name" value="Baseplate structural protein gp11, finger domain"/>
    <property type="match status" value="1"/>
</dbReference>
<evidence type="ECO:0008006" key="3">
    <source>
        <dbReference type="Google" id="ProtNLM"/>
    </source>
</evidence>
<evidence type="ECO:0000313" key="2">
    <source>
        <dbReference type="Proteomes" id="UP000832072"/>
    </source>
</evidence>
<dbReference type="InterPro" id="IPR014791">
    <property type="entry name" value="Baseplate_struct_Gp11"/>
</dbReference>
<protein>
    <recommendedName>
        <fullName evidence="3">Baseplate wedge subunit and tail pin</fullName>
    </recommendedName>
</protein>
<name>A0AAE9K5C2_9CAUD</name>
<dbReference type="Gene3D" id="2.20.20.20">
    <property type="entry name" value="Baseplate structural protein gp11, C-terminal domain"/>
    <property type="match status" value="1"/>
</dbReference>
<organism evidence="1 2">
    <name type="scientific">Cronobacter phage LPCS28</name>
    <dbReference type="NCBI Taxonomy" id="2924885"/>
    <lineage>
        <taxon>Viruses</taxon>
        <taxon>Duplodnaviria</taxon>
        <taxon>Heunggongvirae</taxon>
        <taxon>Uroviricota</taxon>
        <taxon>Caudoviricetes</taxon>
        <taxon>Pantevenvirales</taxon>
        <taxon>Straboviridae</taxon>
        <taxon>Nanhuvirus</taxon>
        <taxon>Nanhuvirus LPCS28</taxon>
    </lineage>
</organism>
<accession>A0AAE9K5C2</accession>
<dbReference type="Proteomes" id="UP000832072">
    <property type="component" value="Segment"/>
</dbReference>
<keyword evidence="2" id="KW-1185">Reference proteome</keyword>
<dbReference type="InterPro" id="IPR015976">
    <property type="entry name" value="Phage_T4_Gp11_C"/>
</dbReference>
<dbReference type="InterPro" id="IPR036214">
    <property type="entry name" value="Gp11_sf"/>
</dbReference>
<dbReference type="EMBL" id="OM638103">
    <property type="protein sequence ID" value="UNY47137.1"/>
    <property type="molecule type" value="Genomic_DNA"/>
</dbReference>
<dbReference type="Pfam" id="PF08677">
    <property type="entry name" value="GP11"/>
    <property type="match status" value="1"/>
</dbReference>
<dbReference type="InterPro" id="IPR015982">
    <property type="entry name" value="Baseplate_struct_Gp11_N_sf"/>
</dbReference>
<dbReference type="InterPro" id="IPR043180">
    <property type="entry name" value="Baseplate_struct_Gp11_C"/>
</dbReference>
<reference evidence="1 2" key="1">
    <citation type="submission" date="2022-02" db="EMBL/GenBank/DDBJ databases">
        <authorList>
            <person name="Tian F."/>
            <person name="Li J."/>
            <person name="Li F."/>
            <person name="Tong Y."/>
        </authorList>
    </citation>
    <scope>NUCLEOTIDE SEQUENCE [LARGE SCALE GENOMIC DNA]</scope>
</reference>
<dbReference type="SUPFAM" id="SSF56558">
    <property type="entry name" value="Baseplate structural protein gp11"/>
    <property type="match status" value="1"/>
</dbReference>
<gene>
    <name evidence="1" type="ORF">EHEKIMEA_00255</name>
</gene>
<evidence type="ECO:0000313" key="1">
    <source>
        <dbReference type="EMBL" id="UNY47137.1"/>
    </source>
</evidence>
<dbReference type="Gene3D" id="1.10.286.30">
    <property type="entry name" value="Baseplate structural protein GP11, N-terminal domain"/>
    <property type="match status" value="1"/>
</dbReference>
<proteinExistence type="predicted"/>
<sequence length="212" mass="23558">MTTKARDSAKNWSRDSNRLEFDTSRLHQSTVSGVQPLGAASIEQSEKGFFQSSVQGALEDIIHLGLHQINDIIIRDSEVNPAGSGMIERLTISGTATDTPVFVYGFPVKLNPGDNQATITQRIFDRLAIEQGRGKYFKMVAKVSGVDNELDIQFLDTRPHDNFNEVYDQVVINGSTQQEAVPGYGTWTRIGEQEIDNGSGQKTKMVYFKRIS</sequence>